<evidence type="ECO:0000256" key="6">
    <source>
        <dbReference type="ARBA" id="ARBA00023163"/>
    </source>
</evidence>
<feature type="compositionally biased region" description="Polar residues" evidence="9">
    <location>
        <begin position="115"/>
        <end position="136"/>
    </location>
</feature>
<feature type="compositionally biased region" description="Low complexity" evidence="9">
    <location>
        <begin position="81"/>
        <end position="97"/>
    </location>
</feature>
<evidence type="ECO:0000256" key="2">
    <source>
        <dbReference type="ARBA" id="ARBA00022723"/>
    </source>
</evidence>
<feature type="region of interest" description="Disordered" evidence="9">
    <location>
        <begin position="675"/>
        <end position="739"/>
    </location>
</feature>
<dbReference type="PANTHER" id="PTHR10071:SF281">
    <property type="entry name" value="BOX A-BINDING FACTOR-RELATED"/>
    <property type="match status" value="1"/>
</dbReference>
<dbReference type="Pfam" id="PF00320">
    <property type="entry name" value="GATA"/>
    <property type="match status" value="1"/>
</dbReference>
<feature type="compositionally biased region" description="Polar residues" evidence="9">
    <location>
        <begin position="704"/>
        <end position="728"/>
    </location>
</feature>
<evidence type="ECO:0000313" key="12">
    <source>
        <dbReference type="RefSeq" id="XP_049303488.1"/>
    </source>
</evidence>
<feature type="region of interest" description="Disordered" evidence="9">
    <location>
        <begin position="538"/>
        <end position="566"/>
    </location>
</feature>
<dbReference type="InterPro" id="IPR039355">
    <property type="entry name" value="Transcription_factor_GATA"/>
</dbReference>
<feature type="compositionally biased region" description="Basic and acidic residues" evidence="9">
    <location>
        <begin position="160"/>
        <end position="176"/>
    </location>
</feature>
<feature type="compositionally biased region" description="Low complexity" evidence="9">
    <location>
        <begin position="678"/>
        <end position="700"/>
    </location>
</feature>
<dbReference type="SUPFAM" id="SSF57716">
    <property type="entry name" value="Glucocorticoid receptor-like (DNA-binding domain)"/>
    <property type="match status" value="1"/>
</dbReference>
<evidence type="ECO:0000256" key="1">
    <source>
        <dbReference type="ARBA" id="ARBA00004123"/>
    </source>
</evidence>
<dbReference type="GeneID" id="105231694"/>
<dbReference type="PROSITE" id="PS50114">
    <property type="entry name" value="GATA_ZN_FINGER_2"/>
    <property type="match status" value="1"/>
</dbReference>
<keyword evidence="11" id="KW-1185">Reference proteome</keyword>
<feature type="compositionally biased region" description="Polar residues" evidence="9">
    <location>
        <begin position="37"/>
        <end position="50"/>
    </location>
</feature>
<proteinExistence type="predicted"/>
<feature type="region of interest" description="Disordered" evidence="9">
    <location>
        <begin position="81"/>
        <end position="177"/>
    </location>
</feature>
<feature type="region of interest" description="Disordered" evidence="9">
    <location>
        <begin position="623"/>
        <end position="644"/>
    </location>
</feature>
<dbReference type="SMART" id="SM00401">
    <property type="entry name" value="ZnF_GATA"/>
    <property type="match status" value="1"/>
</dbReference>
<name>A0ABM3J2N1_BACDO</name>
<feature type="domain" description="GATA-type" evidence="10">
    <location>
        <begin position="497"/>
        <end position="550"/>
    </location>
</feature>
<keyword evidence="2" id="KW-0479">Metal-binding</keyword>
<evidence type="ECO:0000256" key="3">
    <source>
        <dbReference type="ARBA" id="ARBA00022771"/>
    </source>
</evidence>
<reference evidence="12" key="2">
    <citation type="submission" date="2025-08" db="UniProtKB">
        <authorList>
            <consortium name="RefSeq"/>
        </authorList>
    </citation>
    <scope>IDENTIFICATION</scope>
    <source>
        <tissue evidence="12">Adult</tissue>
    </source>
</reference>
<sequence length="739" mass="79711">MQLKMEAQAQQQLPQQQQVLAKQAQQQAQQQQHLLSNIKTEVNSGDSQLPTVTTTTLQAQKTAAEEQQQVAQDLNQTQSVQQQQTAAQQQQHISSQSKPLTPNQSQEQKQQLQQPPTSVATSAASITGAQPTSSEEYSIPLPRNTQQRRILTTAGTFEENDNRDADQPDSQSEFHHHQSPANYVVMAPRNEEHPPPGTAVYTYTTTENGQQIICTETGAAIKLEDIEKDQQAGADAQQHHQQQMQQQQQQLCTPPGSGYGDTIVVSAAALHQHQNPHGVINASTHGGHPGAQLRFDPDERYSNVLQDNENVQTIYYNPSVVDSGAHPGESKTFTDLGNTEYYSSPPTYALPPPNNGLYSVSSSTQLICKSDPNLGAMRQPGQFQSLMESGVQEQSMWAPSSVEFSGYNTYHHQVVDDYGTGNMTTTHWPGTGPITAYEASLVPTVYESPKCENCGALYMRKGNDFYCPTGCNQLRPTHVRVPTRQTKPKIPANTNNRRTGVTCANCNTTTTTLWRRNNEGNPVCNACGLYFKLHNTNRPQSMKKDGIQKRKRKPKNNGGMPSMKPLPLNDYSHTALSGMTQNVALMAPNGTIYPSQVSALSLPMNGGVGAGIIGGGQQSLPGEIRDMSINGNGSSASAGSVPSGGVGGSVVVASSAGSSVTATGPRNVSIVQHVTGDSHSPYSNPPSQSQSPHLSNPSPLNRQPIAQSVQPIEATRATNGEIPTSVITRTGLPERSSNN</sequence>
<dbReference type="Proteomes" id="UP001652620">
    <property type="component" value="Chromosome 2"/>
</dbReference>
<dbReference type="CDD" id="cd00202">
    <property type="entry name" value="ZnF_GATA"/>
    <property type="match status" value="1"/>
</dbReference>
<dbReference type="InterPro" id="IPR000679">
    <property type="entry name" value="Znf_GATA"/>
</dbReference>
<keyword evidence="5" id="KW-0805">Transcription regulation</keyword>
<accession>A0ABM3J2N1</accession>
<dbReference type="PROSITE" id="PS00344">
    <property type="entry name" value="GATA_ZN_FINGER_1"/>
    <property type="match status" value="1"/>
</dbReference>
<evidence type="ECO:0000259" key="10">
    <source>
        <dbReference type="PROSITE" id="PS50114"/>
    </source>
</evidence>
<dbReference type="RefSeq" id="XP_049303488.1">
    <property type="nucleotide sequence ID" value="XM_049447531.1"/>
</dbReference>
<dbReference type="Gene3D" id="3.30.50.10">
    <property type="entry name" value="Erythroid Transcription Factor GATA-1, subunit A"/>
    <property type="match status" value="1"/>
</dbReference>
<evidence type="ECO:0000313" key="11">
    <source>
        <dbReference type="Proteomes" id="UP001652620"/>
    </source>
</evidence>
<reference evidence="11" key="1">
    <citation type="submission" date="2025-05" db="UniProtKB">
        <authorList>
            <consortium name="RefSeq"/>
        </authorList>
    </citation>
    <scope>NUCLEOTIDE SEQUENCE [LARGE SCALE GENOMIC DNA]</scope>
</reference>
<dbReference type="PRINTS" id="PR00619">
    <property type="entry name" value="GATAZNFINGER"/>
</dbReference>
<feature type="compositionally biased region" description="Low complexity" evidence="9">
    <location>
        <begin position="104"/>
        <end position="114"/>
    </location>
</feature>
<keyword evidence="6" id="KW-0804">Transcription</keyword>
<evidence type="ECO:0000256" key="7">
    <source>
        <dbReference type="ARBA" id="ARBA00023242"/>
    </source>
</evidence>
<keyword evidence="3 8" id="KW-0863">Zinc-finger</keyword>
<organism evidence="11 12">
    <name type="scientific">Bactrocera dorsalis</name>
    <name type="common">Oriental fruit fly</name>
    <name type="synonym">Dacus dorsalis</name>
    <dbReference type="NCBI Taxonomy" id="27457"/>
    <lineage>
        <taxon>Eukaryota</taxon>
        <taxon>Metazoa</taxon>
        <taxon>Ecdysozoa</taxon>
        <taxon>Arthropoda</taxon>
        <taxon>Hexapoda</taxon>
        <taxon>Insecta</taxon>
        <taxon>Pterygota</taxon>
        <taxon>Neoptera</taxon>
        <taxon>Endopterygota</taxon>
        <taxon>Diptera</taxon>
        <taxon>Brachycera</taxon>
        <taxon>Muscomorpha</taxon>
        <taxon>Tephritoidea</taxon>
        <taxon>Tephritidae</taxon>
        <taxon>Bactrocera</taxon>
        <taxon>Bactrocera</taxon>
    </lineage>
</organism>
<feature type="region of interest" description="Disordered" evidence="9">
    <location>
        <begin position="1"/>
        <end position="51"/>
    </location>
</feature>
<evidence type="ECO:0000256" key="5">
    <source>
        <dbReference type="ARBA" id="ARBA00023015"/>
    </source>
</evidence>
<keyword evidence="7" id="KW-0539">Nucleus</keyword>
<feature type="compositionally biased region" description="Polar residues" evidence="9">
    <location>
        <begin position="143"/>
        <end position="155"/>
    </location>
</feature>
<evidence type="ECO:0000256" key="4">
    <source>
        <dbReference type="ARBA" id="ARBA00022833"/>
    </source>
</evidence>
<evidence type="ECO:0000256" key="9">
    <source>
        <dbReference type="SAM" id="MobiDB-lite"/>
    </source>
</evidence>
<evidence type="ECO:0000256" key="8">
    <source>
        <dbReference type="PROSITE-ProRule" id="PRU00094"/>
    </source>
</evidence>
<protein>
    <submittedName>
        <fullName evidence="12">Box A-binding factor isoform X5</fullName>
    </submittedName>
</protein>
<feature type="compositionally biased region" description="Low complexity" evidence="9">
    <location>
        <begin position="7"/>
        <end position="35"/>
    </location>
</feature>
<dbReference type="InterPro" id="IPR013088">
    <property type="entry name" value="Znf_NHR/GATA"/>
</dbReference>
<comment type="subcellular location">
    <subcellularLocation>
        <location evidence="1">Nucleus</location>
    </subcellularLocation>
</comment>
<dbReference type="PANTHER" id="PTHR10071">
    <property type="entry name" value="TRANSCRIPTION FACTOR GATA FAMILY MEMBER"/>
    <property type="match status" value="1"/>
</dbReference>
<gene>
    <name evidence="12" type="primary">LOC105231694</name>
</gene>
<keyword evidence="4" id="KW-0862">Zinc</keyword>